<reference evidence="1" key="2">
    <citation type="journal article" date="2019" name="Nat. Commun.">
        <title>Spatiotemporal dynamics of multidrug resistant bacteria on intensive care unit surfaces.</title>
        <authorList>
            <person name="D'Souza A.W."/>
            <person name="Potter R.F."/>
            <person name="Wallace M."/>
            <person name="Shupe A."/>
            <person name="Patel S."/>
            <person name="Sun X."/>
            <person name="Gul D."/>
            <person name="Kwon J.H."/>
            <person name="Andleeb S."/>
            <person name="Burnham C.D."/>
            <person name="Dantas G."/>
        </authorList>
    </citation>
    <scope>NUCLEOTIDE SEQUENCE</scope>
    <source>
        <strain evidence="1">AL_065</strain>
    </source>
</reference>
<protein>
    <submittedName>
        <fullName evidence="1">Uncharacterized protein</fullName>
    </submittedName>
</protein>
<reference evidence="1" key="1">
    <citation type="submission" date="2018-10" db="EMBL/GenBank/DDBJ databases">
        <authorList>
            <person name="D'Souza A.W."/>
            <person name="Potter R.F."/>
            <person name="Wallace M."/>
            <person name="Shupe A."/>
            <person name="Patel S."/>
            <person name="Sun S."/>
            <person name="Gul D."/>
            <person name="Kwon J.H."/>
            <person name="Andleeb S."/>
            <person name="Burnham C.-A.D."/>
            <person name="Dantas G."/>
        </authorList>
    </citation>
    <scope>NUCLEOTIDE SEQUENCE</scope>
    <source>
        <strain evidence="1">AL_065</strain>
    </source>
</reference>
<name>A0AAJ3E3V6_ACILW</name>
<evidence type="ECO:0000313" key="1">
    <source>
        <dbReference type="EMBL" id="QXR08004.1"/>
    </source>
</evidence>
<dbReference type="InterPro" id="IPR046611">
    <property type="entry name" value="DUF6670"/>
</dbReference>
<dbReference type="EMBL" id="CP078045">
    <property type="protein sequence ID" value="QXR08004.1"/>
    <property type="molecule type" value="Genomic_DNA"/>
</dbReference>
<sequence length="359" mass="41510">MRFLQDFLDRSKQLNQTPAVSQHNLAYHGPNQKYKIIHQGLMIPGLPTPLYYLNFLSIIGQPNAPMLANPSAIETTALDTATVICSASPHMVGQLHHYSVKQDCHFRSGLFQFLDREQLSGSFPNFRLQRSDSELSFDLNIQTTQLISHFTQMRFSLADHWSLLCHCQGTVNYKAQQYAIDGLGSFEYARSFNFPYLPLVFLTYQIINLSENRQLLLAQIRDGFNSIVQSRIYLRDLKNMRTQMFDRKVYFKVHRVYPRVTTPNGQSMYLPREFEWCYENADGTCIWVQGQSRGDFKFGLAAGYVGSFSYQVKINEQTENGEGGYCEYIDCRPLRFQEQNKTEKRLSHLSNSVPLLLKK</sequence>
<dbReference type="AlphaFoldDB" id="A0AAJ3E3V6"/>
<dbReference type="RefSeq" id="WP_004732193.1">
    <property type="nucleotide sequence ID" value="NZ_CP046296.1"/>
</dbReference>
<dbReference type="Pfam" id="PF20375">
    <property type="entry name" value="DUF6670"/>
    <property type="match status" value="1"/>
</dbReference>
<gene>
    <name evidence="1" type="ORF">EVX74_003020</name>
</gene>
<reference evidence="1" key="3">
    <citation type="submission" date="2021-06" db="EMBL/GenBank/DDBJ databases">
        <authorList>
            <person name="Diorio-Toth L."/>
        </authorList>
    </citation>
    <scope>NUCLEOTIDE SEQUENCE</scope>
    <source>
        <strain evidence="1">AL_065</strain>
    </source>
</reference>
<proteinExistence type="predicted"/>
<accession>A0AAJ3E3V6</accession>
<organism evidence="1 2">
    <name type="scientific">Acinetobacter lwoffii</name>
    <dbReference type="NCBI Taxonomy" id="28090"/>
    <lineage>
        <taxon>Bacteria</taxon>
        <taxon>Pseudomonadati</taxon>
        <taxon>Pseudomonadota</taxon>
        <taxon>Gammaproteobacteria</taxon>
        <taxon>Moraxellales</taxon>
        <taxon>Moraxellaceae</taxon>
        <taxon>Acinetobacter</taxon>
    </lineage>
</organism>
<dbReference type="Proteomes" id="UP000293391">
    <property type="component" value="Chromosome"/>
</dbReference>
<evidence type="ECO:0000313" key="2">
    <source>
        <dbReference type="Proteomes" id="UP000293391"/>
    </source>
</evidence>